<evidence type="ECO:0000313" key="6">
    <source>
        <dbReference type="EMBL" id="THF73598.1"/>
    </source>
</evidence>
<keyword evidence="4" id="KW-0564">Palmitate</keyword>
<evidence type="ECO:0000256" key="2">
    <source>
        <dbReference type="ARBA" id="ARBA00022729"/>
    </source>
</evidence>
<keyword evidence="1" id="KW-1003">Cell membrane</keyword>
<dbReference type="PROSITE" id="PS51257">
    <property type="entry name" value="PROKAR_LIPOPROTEIN"/>
    <property type="match status" value="1"/>
</dbReference>
<dbReference type="RefSeq" id="WP_136373210.1">
    <property type="nucleotide sequence ID" value="NZ_SSOB01000052.1"/>
</dbReference>
<organism evidence="6 7">
    <name type="scientific">Cohnella fermenti</name>
    <dbReference type="NCBI Taxonomy" id="2565925"/>
    <lineage>
        <taxon>Bacteria</taxon>
        <taxon>Bacillati</taxon>
        <taxon>Bacillota</taxon>
        <taxon>Bacilli</taxon>
        <taxon>Bacillales</taxon>
        <taxon>Paenibacillaceae</taxon>
        <taxon>Cohnella</taxon>
    </lineage>
</organism>
<dbReference type="SUPFAM" id="SSF53850">
    <property type="entry name" value="Periplasmic binding protein-like II"/>
    <property type="match status" value="1"/>
</dbReference>
<dbReference type="EMBL" id="SSOB01000052">
    <property type="protein sequence ID" value="THF73598.1"/>
    <property type="molecule type" value="Genomic_DNA"/>
</dbReference>
<dbReference type="InterPro" id="IPR006059">
    <property type="entry name" value="SBP"/>
</dbReference>
<name>A0A4S4BIZ3_9BACL</name>
<dbReference type="PANTHER" id="PTHR43649:SF33">
    <property type="entry name" value="POLYGALACTURONAN_RHAMNOGALACTURONAN-BINDING PROTEIN YTCQ"/>
    <property type="match status" value="1"/>
</dbReference>
<protein>
    <submittedName>
        <fullName evidence="6">Extracellular solute-binding protein</fullName>
    </submittedName>
</protein>
<gene>
    <name evidence="6" type="ORF">E6C55_28355</name>
</gene>
<reference evidence="6 7" key="1">
    <citation type="submission" date="2019-04" db="EMBL/GenBank/DDBJ databases">
        <title>Cohnella sp. nov. isolated from preserved vegetables.</title>
        <authorList>
            <person name="Lin S.-Y."/>
            <person name="Hung M.-H."/>
            <person name="Young C.-C."/>
        </authorList>
    </citation>
    <scope>NUCLEOTIDE SEQUENCE [LARGE SCALE GENOMIC DNA]</scope>
    <source>
        <strain evidence="6 7">CC-MHH1044</strain>
    </source>
</reference>
<dbReference type="OrthoDB" id="2500224at2"/>
<dbReference type="Pfam" id="PF01547">
    <property type="entry name" value="SBP_bac_1"/>
    <property type="match status" value="1"/>
</dbReference>
<dbReference type="Gene3D" id="3.40.190.10">
    <property type="entry name" value="Periplasmic binding protein-like II"/>
    <property type="match status" value="2"/>
</dbReference>
<keyword evidence="3" id="KW-0472">Membrane</keyword>
<evidence type="ECO:0000256" key="1">
    <source>
        <dbReference type="ARBA" id="ARBA00022475"/>
    </source>
</evidence>
<evidence type="ECO:0000256" key="5">
    <source>
        <dbReference type="ARBA" id="ARBA00023288"/>
    </source>
</evidence>
<dbReference type="PANTHER" id="PTHR43649">
    <property type="entry name" value="ARABINOSE-BINDING PROTEIN-RELATED"/>
    <property type="match status" value="1"/>
</dbReference>
<keyword evidence="2" id="KW-0732">Signal</keyword>
<comment type="caution">
    <text evidence="6">The sequence shown here is derived from an EMBL/GenBank/DDBJ whole genome shotgun (WGS) entry which is preliminary data.</text>
</comment>
<dbReference type="AlphaFoldDB" id="A0A4S4BIZ3"/>
<proteinExistence type="predicted"/>
<evidence type="ECO:0000313" key="7">
    <source>
        <dbReference type="Proteomes" id="UP000310636"/>
    </source>
</evidence>
<evidence type="ECO:0000256" key="4">
    <source>
        <dbReference type="ARBA" id="ARBA00023139"/>
    </source>
</evidence>
<keyword evidence="7" id="KW-1185">Reference proteome</keyword>
<dbReference type="Proteomes" id="UP000310636">
    <property type="component" value="Unassembled WGS sequence"/>
</dbReference>
<evidence type="ECO:0000256" key="3">
    <source>
        <dbReference type="ARBA" id="ARBA00023136"/>
    </source>
</evidence>
<sequence>MINRIKKGMGATTGIVMAAALVTGCSGSGDEGSSSTASNAGATATSSERPTISVIKPLYSSHVYFPDSGLEKIIEDELNINLQYETPPSGDYKTVLNVKLAGGDIPDIVATMSPGDSEHNALISQGVFLPLDDYLEKFPKLKESFSEEIWDLMRSPTDGKIYGVPWLRDRGGSGIFIRKDWLDKLGLSEPKTLDELYDVLVAFRDKDPDGNGAKDTIPLAFRDNNLSTIYPFVTLFGGNPGWYPESSDPNKLVFGQVQPEMAEMLAYLNTLRQEGLIDPDLLIGNTLGLDKFKAGTAGVLVGTLGDFRQMVESTTMKAVILDPITNGDQVWKLALPALPVSRTNQISAKSQNPEAALRYLEYQVTDGFDYIQYGVEGKTYSVENGVKIPFAEDKKDNNYNTTTGLELLQPEWLFSDTEKFTKFVSVDSANYMLGKIDNYEKNIAFDYLRTNIVFPYRNEVWSQLDTILKEGYTKMIVDKNADPMAIFEETVEKWKAAGGTKVIDEANELQEDKSAPTYRYQKK</sequence>
<keyword evidence="5" id="KW-0449">Lipoprotein</keyword>
<dbReference type="InterPro" id="IPR050490">
    <property type="entry name" value="Bact_solute-bd_prot1"/>
</dbReference>
<accession>A0A4S4BIZ3</accession>